<evidence type="ECO:0000313" key="3">
    <source>
        <dbReference type="Proteomes" id="UP001596505"/>
    </source>
</evidence>
<reference evidence="3" key="1">
    <citation type="journal article" date="2019" name="Int. J. Syst. Evol. Microbiol.">
        <title>The Global Catalogue of Microorganisms (GCM) 10K type strain sequencing project: providing services to taxonomists for standard genome sequencing and annotation.</title>
        <authorList>
            <consortium name="The Broad Institute Genomics Platform"/>
            <consortium name="The Broad Institute Genome Sequencing Center for Infectious Disease"/>
            <person name="Wu L."/>
            <person name="Ma J."/>
        </authorList>
    </citation>
    <scope>NUCLEOTIDE SEQUENCE [LARGE SCALE GENOMIC DNA]</scope>
    <source>
        <strain evidence="3">CGMCC 1.16305</strain>
    </source>
</reference>
<organism evidence="2 3">
    <name type="scientific">Scopulibacillus cellulosilyticus</name>
    <dbReference type="NCBI Taxonomy" id="2665665"/>
    <lineage>
        <taxon>Bacteria</taxon>
        <taxon>Bacillati</taxon>
        <taxon>Bacillota</taxon>
        <taxon>Bacilli</taxon>
        <taxon>Bacillales</taxon>
        <taxon>Sporolactobacillaceae</taxon>
        <taxon>Scopulibacillus</taxon>
    </lineage>
</organism>
<feature type="region of interest" description="Disordered" evidence="1">
    <location>
        <begin position="136"/>
        <end position="155"/>
    </location>
</feature>
<proteinExistence type="predicted"/>
<protein>
    <submittedName>
        <fullName evidence="2">Uncharacterized protein</fullName>
    </submittedName>
</protein>
<dbReference type="RefSeq" id="WP_380965733.1">
    <property type="nucleotide sequence ID" value="NZ_JBHTCO010000011.1"/>
</dbReference>
<dbReference type="EMBL" id="JBHTCO010000011">
    <property type="protein sequence ID" value="MFC7393273.1"/>
    <property type="molecule type" value="Genomic_DNA"/>
</dbReference>
<sequence length="155" mass="17744">MKNVIIHKIQKYVFTEDQLRGVWKKSKNQSEFDDLSDEQIMLLAKKVLLDASLSELDEFSLDSAWRTKFDITGKLIADDDSDPAMHIELIDTSEKNSPPNEVFIDRMLPVRCKKCGFTFYIEDLNADLDKLSCPYDGEPVESGARTFKSVSKDDK</sequence>
<comment type="caution">
    <text evidence="2">The sequence shown here is derived from an EMBL/GenBank/DDBJ whole genome shotgun (WGS) entry which is preliminary data.</text>
</comment>
<name>A0ABW2PV52_9BACL</name>
<keyword evidence="3" id="KW-1185">Reference proteome</keyword>
<gene>
    <name evidence="2" type="ORF">ACFQRG_09880</name>
</gene>
<accession>A0ABW2PV52</accession>
<dbReference type="Proteomes" id="UP001596505">
    <property type="component" value="Unassembled WGS sequence"/>
</dbReference>
<evidence type="ECO:0000313" key="2">
    <source>
        <dbReference type="EMBL" id="MFC7393273.1"/>
    </source>
</evidence>
<evidence type="ECO:0000256" key="1">
    <source>
        <dbReference type="SAM" id="MobiDB-lite"/>
    </source>
</evidence>